<evidence type="ECO:0000313" key="1">
    <source>
        <dbReference type="EMBL" id="GMF42489.1"/>
    </source>
</evidence>
<dbReference type="EMBL" id="BSXT01001449">
    <property type="protein sequence ID" value="GMF42489.1"/>
    <property type="molecule type" value="Genomic_DNA"/>
</dbReference>
<organism evidence="1 2">
    <name type="scientific">Phytophthora fragariaefolia</name>
    <dbReference type="NCBI Taxonomy" id="1490495"/>
    <lineage>
        <taxon>Eukaryota</taxon>
        <taxon>Sar</taxon>
        <taxon>Stramenopiles</taxon>
        <taxon>Oomycota</taxon>
        <taxon>Peronosporomycetes</taxon>
        <taxon>Peronosporales</taxon>
        <taxon>Peronosporaceae</taxon>
        <taxon>Phytophthora</taxon>
    </lineage>
</organism>
<dbReference type="AlphaFoldDB" id="A0A9W6XPA1"/>
<proteinExistence type="predicted"/>
<accession>A0A9W6XPA1</accession>
<evidence type="ECO:0000313" key="2">
    <source>
        <dbReference type="Proteomes" id="UP001165121"/>
    </source>
</evidence>
<name>A0A9W6XPA1_9STRA</name>
<sequence>MSPSDFKKLKRGVAATIIQLAMVRQLHDACRAVHDEEDVSEDVSEDDVLLDLVKLRHALDSVRYPVPRKNVERSTAHQRLLHTLGDVEFRKFTRVSTNTFNVLLDLIRNDVVFQLKPNSTKRPQRDVATQLAVTLEWYGAYGNRNAVAHFVRNYAPSLRRAPPTRATGPPPPLTPPASLLLYDVSLVLLLAPLAVNLAAWTFAASAGSTWS</sequence>
<dbReference type="Proteomes" id="UP001165121">
    <property type="component" value="Unassembled WGS sequence"/>
</dbReference>
<protein>
    <submittedName>
        <fullName evidence="1">Unnamed protein product</fullName>
    </submittedName>
</protein>
<gene>
    <name evidence="1" type="ORF">Pfra01_001393000</name>
</gene>
<comment type="caution">
    <text evidence="1">The sequence shown here is derived from an EMBL/GenBank/DDBJ whole genome shotgun (WGS) entry which is preliminary data.</text>
</comment>
<dbReference type="OrthoDB" id="108131at2759"/>
<keyword evidence="2" id="KW-1185">Reference proteome</keyword>
<reference evidence="1" key="1">
    <citation type="submission" date="2023-04" db="EMBL/GenBank/DDBJ databases">
        <title>Phytophthora fragariaefolia NBRC 109709.</title>
        <authorList>
            <person name="Ichikawa N."/>
            <person name="Sato H."/>
            <person name="Tonouchi N."/>
        </authorList>
    </citation>
    <scope>NUCLEOTIDE SEQUENCE</scope>
    <source>
        <strain evidence="1">NBRC 109709</strain>
    </source>
</reference>